<evidence type="ECO:0000259" key="1">
    <source>
        <dbReference type="SMART" id="SM00382"/>
    </source>
</evidence>
<dbReference type="PANTHER" id="PTHR35894:SF5">
    <property type="entry name" value="MU-LIKE PROPHAGE FLUMU DNA TRANSPOSITION PROTEIN B"/>
    <property type="match status" value="1"/>
</dbReference>
<dbReference type="InterPro" id="IPR052026">
    <property type="entry name" value="ExeA_AAA_ATPase_DNA-bind"/>
</dbReference>
<dbReference type="EMBL" id="JAUTWS010000033">
    <property type="protein sequence ID" value="MDO9711740.1"/>
    <property type="molecule type" value="Genomic_DNA"/>
</dbReference>
<keyword evidence="3" id="KW-1185">Reference proteome</keyword>
<organism evidence="2 3">
    <name type="scientific">Paracraurococcus lichenis</name>
    <dbReference type="NCBI Taxonomy" id="3064888"/>
    <lineage>
        <taxon>Bacteria</taxon>
        <taxon>Pseudomonadati</taxon>
        <taxon>Pseudomonadota</taxon>
        <taxon>Alphaproteobacteria</taxon>
        <taxon>Acetobacterales</taxon>
        <taxon>Roseomonadaceae</taxon>
        <taxon>Paracraurococcus</taxon>
    </lineage>
</organism>
<proteinExistence type="predicted"/>
<accession>A0ABT9E6R2</accession>
<sequence>MRIDIYGFREPPFLMTPDARLFFPSTVHSRAYAHLMYGLAQGEGFVVVTGEVGAGKTTLIERLCAELDPATYVVGRIATTQVQGDDLLRLVADAFGAPAEGEKAAVLRGIMAALRGSPRRHVLIVDEAQALSHAALEELRMLSNVTDGNRALLQTILLGQPQLRRLIASPDLDQLRQRILASFHLGGLSEAEVRSYVEHRMRAVGWAGNPSWDEQAFAVLHRHTDGIPRRINRLCSRVLLAGALEQAPHLSASLVEMTAAELDEDLGAGAEGGMSAAASRGLPAGMVEQVEDLAQRVEALERSAARRERVLNRLMGLFAETGGDR</sequence>
<name>A0ABT9E6R2_9PROT</name>
<protein>
    <submittedName>
        <fullName evidence="2">AAA family ATPase</fullName>
    </submittedName>
</protein>
<dbReference type="SMART" id="SM00382">
    <property type="entry name" value="AAA"/>
    <property type="match status" value="1"/>
</dbReference>
<comment type="caution">
    <text evidence="2">The sequence shown here is derived from an EMBL/GenBank/DDBJ whole genome shotgun (WGS) entry which is preliminary data.</text>
</comment>
<dbReference type="RefSeq" id="WP_305106596.1">
    <property type="nucleotide sequence ID" value="NZ_JAUTWS010000033.1"/>
</dbReference>
<dbReference type="InterPro" id="IPR049945">
    <property type="entry name" value="AAA_22"/>
</dbReference>
<dbReference type="Gene3D" id="3.40.50.300">
    <property type="entry name" value="P-loop containing nucleotide triphosphate hydrolases"/>
    <property type="match status" value="1"/>
</dbReference>
<gene>
    <name evidence="2" type="ORF">Q7A36_25555</name>
</gene>
<evidence type="ECO:0000313" key="3">
    <source>
        <dbReference type="Proteomes" id="UP001243009"/>
    </source>
</evidence>
<dbReference type="SUPFAM" id="SSF52540">
    <property type="entry name" value="P-loop containing nucleoside triphosphate hydrolases"/>
    <property type="match status" value="1"/>
</dbReference>
<dbReference type="InterPro" id="IPR003593">
    <property type="entry name" value="AAA+_ATPase"/>
</dbReference>
<reference evidence="2 3" key="1">
    <citation type="submission" date="2023-08" db="EMBL/GenBank/DDBJ databases">
        <title>The draft genome sequence of Paracraurococcus sp. LOR1-02.</title>
        <authorList>
            <person name="Kingkaew E."/>
            <person name="Tanasupawat S."/>
        </authorList>
    </citation>
    <scope>NUCLEOTIDE SEQUENCE [LARGE SCALE GENOMIC DNA]</scope>
    <source>
        <strain evidence="2 3">LOR1-02</strain>
    </source>
</reference>
<dbReference type="InterPro" id="IPR027417">
    <property type="entry name" value="P-loop_NTPase"/>
</dbReference>
<feature type="domain" description="AAA+ ATPase" evidence="1">
    <location>
        <begin position="42"/>
        <end position="244"/>
    </location>
</feature>
<dbReference type="PANTHER" id="PTHR35894">
    <property type="entry name" value="GENERAL SECRETION PATHWAY PROTEIN A-RELATED"/>
    <property type="match status" value="1"/>
</dbReference>
<evidence type="ECO:0000313" key="2">
    <source>
        <dbReference type="EMBL" id="MDO9711740.1"/>
    </source>
</evidence>
<dbReference type="Pfam" id="PF13401">
    <property type="entry name" value="AAA_22"/>
    <property type="match status" value="1"/>
</dbReference>
<dbReference type="Proteomes" id="UP001243009">
    <property type="component" value="Unassembled WGS sequence"/>
</dbReference>